<reference evidence="2" key="1">
    <citation type="submission" date="2018-11" db="EMBL/GenBank/DDBJ databases">
        <authorList>
            <consortium name="Pathogen Informatics"/>
        </authorList>
    </citation>
    <scope>NUCLEOTIDE SEQUENCE</scope>
</reference>
<organism evidence="2 3">
    <name type="scientific">Protopolystoma xenopodis</name>
    <dbReference type="NCBI Taxonomy" id="117903"/>
    <lineage>
        <taxon>Eukaryota</taxon>
        <taxon>Metazoa</taxon>
        <taxon>Spiralia</taxon>
        <taxon>Lophotrochozoa</taxon>
        <taxon>Platyhelminthes</taxon>
        <taxon>Monogenea</taxon>
        <taxon>Polyopisthocotylea</taxon>
        <taxon>Polystomatidea</taxon>
        <taxon>Polystomatidae</taxon>
        <taxon>Protopolystoma</taxon>
    </lineage>
</organism>
<feature type="region of interest" description="Disordered" evidence="1">
    <location>
        <begin position="54"/>
        <end position="74"/>
    </location>
</feature>
<proteinExistence type="predicted"/>
<dbReference type="AlphaFoldDB" id="A0A3S5B1Y2"/>
<evidence type="ECO:0000313" key="2">
    <source>
        <dbReference type="EMBL" id="VEL34314.1"/>
    </source>
</evidence>
<name>A0A3S5B1Y2_9PLAT</name>
<comment type="caution">
    <text evidence="2">The sequence shown here is derived from an EMBL/GenBank/DDBJ whole genome shotgun (WGS) entry which is preliminary data.</text>
</comment>
<dbReference type="Proteomes" id="UP000784294">
    <property type="component" value="Unassembled WGS sequence"/>
</dbReference>
<accession>A0A3S5B1Y2</accession>
<keyword evidence="3" id="KW-1185">Reference proteome</keyword>
<evidence type="ECO:0000256" key="1">
    <source>
        <dbReference type="SAM" id="MobiDB-lite"/>
    </source>
</evidence>
<protein>
    <submittedName>
        <fullName evidence="2">Uncharacterized protein</fullName>
    </submittedName>
</protein>
<dbReference type="EMBL" id="CAAALY010247425">
    <property type="protein sequence ID" value="VEL34314.1"/>
    <property type="molecule type" value="Genomic_DNA"/>
</dbReference>
<gene>
    <name evidence="2" type="ORF">PXEA_LOCUS27754</name>
</gene>
<evidence type="ECO:0000313" key="3">
    <source>
        <dbReference type="Proteomes" id="UP000784294"/>
    </source>
</evidence>
<sequence>MRHTPTGPNEWTALSRSVSSKFSTSMLPMGHGLVSDTRQVDAIYKTSSYDGRKFSPFSSEVREESASDNGLGADDADYDAGETFENLPSPLSDAGNQDNYYDGRLRTRYVLLSRPDNKTKLRQRGQPTSYSEANVRIPSTRLFKQNDRDLNFTSHPLPSAPEAVSDGSRQRVAALVGMSLRRPGNIMLPTEATVTPLPLETSAGKPRMNLGVIHFSYQADRVRTQR</sequence>